<protein>
    <submittedName>
        <fullName evidence="1">Uncharacterized protein</fullName>
    </submittedName>
</protein>
<proteinExistence type="predicted"/>
<name>A0A4V5TR72_9BACI</name>
<accession>A0A4V5TR72</accession>
<reference evidence="1 2" key="1">
    <citation type="submission" date="2019-04" db="EMBL/GenBank/DDBJ databases">
        <title>Lysinibacillus genome sequencing.</title>
        <authorList>
            <person name="Dunlap C."/>
        </authorList>
    </citation>
    <scope>NUCLEOTIDE SEQUENCE [LARGE SCALE GENOMIC DNA]</scope>
    <source>
        <strain evidence="1 2">CCTCC AB 2010389</strain>
    </source>
</reference>
<gene>
    <name evidence="1" type="ORF">FC756_14375</name>
</gene>
<dbReference type="EMBL" id="SZPU01000056">
    <property type="protein sequence ID" value="TKI66613.1"/>
    <property type="molecule type" value="Genomic_DNA"/>
</dbReference>
<evidence type="ECO:0000313" key="1">
    <source>
        <dbReference type="EMBL" id="TKI66613.1"/>
    </source>
</evidence>
<organism evidence="1 2">
    <name type="scientific">Lysinibacillus mangiferihumi</name>
    <dbReference type="NCBI Taxonomy" id="1130819"/>
    <lineage>
        <taxon>Bacteria</taxon>
        <taxon>Bacillati</taxon>
        <taxon>Bacillota</taxon>
        <taxon>Bacilli</taxon>
        <taxon>Bacillales</taxon>
        <taxon>Bacillaceae</taxon>
        <taxon>Lysinibacillus</taxon>
    </lineage>
</organism>
<keyword evidence="2" id="KW-1185">Reference proteome</keyword>
<comment type="caution">
    <text evidence="1">The sequence shown here is derived from an EMBL/GenBank/DDBJ whole genome shotgun (WGS) entry which is preliminary data.</text>
</comment>
<dbReference type="Proteomes" id="UP000308744">
    <property type="component" value="Unassembled WGS sequence"/>
</dbReference>
<dbReference type="RefSeq" id="WP_107896639.1">
    <property type="nucleotide sequence ID" value="NZ_PYWM01000022.1"/>
</dbReference>
<sequence length="102" mass="11766">MQVRERLLNILYQALLSSVKKGRFLIDGTERDVDIYRTERLGSILRVMFYLDDYRGAVTHAALLDNDNVILVDGPTNFYKENDGFMYVFDIPIIVEGMATNE</sequence>
<dbReference type="AlphaFoldDB" id="A0A4V5TR72"/>
<evidence type="ECO:0000313" key="2">
    <source>
        <dbReference type="Proteomes" id="UP000308744"/>
    </source>
</evidence>